<dbReference type="KEGG" id="cfu:CFU_2092"/>
<keyword evidence="4" id="KW-0472">Membrane</keyword>
<comment type="similarity">
    <text evidence="1 3">Belongs to the short-chain dehydrogenases/reductases (SDR) family.</text>
</comment>
<organism evidence="5 6">
    <name type="scientific">Collimonas fungivorans (strain Ter331)</name>
    <dbReference type="NCBI Taxonomy" id="1005048"/>
    <lineage>
        <taxon>Bacteria</taxon>
        <taxon>Pseudomonadati</taxon>
        <taxon>Pseudomonadota</taxon>
        <taxon>Betaproteobacteria</taxon>
        <taxon>Burkholderiales</taxon>
        <taxon>Oxalobacteraceae</taxon>
        <taxon>Collimonas</taxon>
    </lineage>
</organism>
<evidence type="ECO:0000313" key="5">
    <source>
        <dbReference type="EMBL" id="AEK61922.1"/>
    </source>
</evidence>
<evidence type="ECO:0000256" key="1">
    <source>
        <dbReference type="ARBA" id="ARBA00006484"/>
    </source>
</evidence>
<reference evidence="5 6" key="4">
    <citation type="journal article" date="2010" name="Environ. Microbiol.">
        <title>The bacterial genus Collimonas: mycophagy, weathering and other adaptive solutions to life in oligotrophic soil environments.</title>
        <authorList>
            <person name="Leveau J.H."/>
            <person name="Uroz S."/>
            <person name="de Boer W."/>
        </authorList>
    </citation>
    <scope>NUCLEOTIDE SEQUENCE [LARGE SCALE GENOMIC DNA]</scope>
    <source>
        <strain evidence="5 6">Ter331</strain>
    </source>
</reference>
<accession>G0ABW6</accession>
<dbReference type="HOGENOM" id="CLU_010194_2_1_4"/>
<dbReference type="InterPro" id="IPR051019">
    <property type="entry name" value="VLCFA-Steroid_DH"/>
</dbReference>
<reference evidence="5 6" key="2">
    <citation type="journal article" date="2006" name="J. Microbiol. Methods">
        <title>Genomic flank-sequencing of plasposon insertion sites for rapid identification of functional genes.</title>
        <authorList>
            <person name="Leveau J.H."/>
            <person name="Gerards S."/>
            <person name="Fritsche K."/>
            <person name="Zondag G."/>
            <person name="van Veen J.A."/>
        </authorList>
    </citation>
    <scope>NUCLEOTIDE SEQUENCE [LARGE SCALE GENOMIC DNA]</scope>
    <source>
        <strain evidence="5 6">Ter331</strain>
    </source>
</reference>
<dbReference type="Proteomes" id="UP000008392">
    <property type="component" value="Chromosome"/>
</dbReference>
<keyword evidence="6" id="KW-1185">Reference proteome</keyword>
<evidence type="ECO:0000256" key="3">
    <source>
        <dbReference type="RuleBase" id="RU000363"/>
    </source>
</evidence>
<dbReference type="EMBL" id="CP002745">
    <property type="protein sequence ID" value="AEK61922.1"/>
    <property type="molecule type" value="Genomic_DNA"/>
</dbReference>
<evidence type="ECO:0000256" key="2">
    <source>
        <dbReference type="ARBA" id="ARBA00023002"/>
    </source>
</evidence>
<dbReference type="Gene3D" id="3.40.50.720">
    <property type="entry name" value="NAD(P)-binding Rossmann-like Domain"/>
    <property type="match status" value="1"/>
</dbReference>
<feature type="transmembrane region" description="Helical" evidence="4">
    <location>
        <begin position="6"/>
        <end position="27"/>
    </location>
</feature>
<name>G0ABW6_COLFT</name>
<dbReference type="GO" id="GO:0004316">
    <property type="term" value="F:3-oxoacyl-[acyl-carrier-protein] reductase (NADPH) activity"/>
    <property type="evidence" value="ECO:0007669"/>
    <property type="project" value="UniProtKB-EC"/>
</dbReference>
<gene>
    <name evidence="5" type="ordered locus">CFU_2092</name>
</gene>
<dbReference type="STRING" id="1005048.CFU_2092"/>
<keyword evidence="4" id="KW-1133">Transmembrane helix</keyword>
<dbReference type="eggNOG" id="COG0300">
    <property type="taxonomic scope" value="Bacteria"/>
</dbReference>
<reference evidence="5 6" key="1">
    <citation type="journal article" date="2004" name="Environ. Microbiol.">
        <title>Phylogeny-function analysis of (meta)genomic libraries: screening for expression of ribosomal RNA genes by large-insert library fluorescent in situ hybridization (LIL-FISH).</title>
        <authorList>
            <person name="Leveau J.H."/>
            <person name="Gerards S."/>
            <person name="de Boer W."/>
            <person name="van Veen J.A."/>
        </authorList>
    </citation>
    <scope>NUCLEOTIDE SEQUENCE [LARGE SCALE GENOMIC DNA]</scope>
    <source>
        <strain evidence="5 6">Ter331</strain>
    </source>
</reference>
<reference evidence="5 6" key="3">
    <citation type="journal article" date="2008" name="FEMS Microbiol. Ecol.">
        <title>Identification and characterization of genes underlying chitinolysis in Collimonas fungivorans Ter331.</title>
        <authorList>
            <person name="Fritsche K."/>
            <person name="de Boer W."/>
            <person name="Gerards S."/>
            <person name="van den Berg M."/>
            <person name="van Veen J.A."/>
            <person name="Leveau J.H."/>
        </authorList>
    </citation>
    <scope>NUCLEOTIDE SEQUENCE [LARGE SCALE GENOMIC DNA]</scope>
    <source>
        <strain evidence="5 6">Ter331</strain>
    </source>
</reference>
<dbReference type="PIRSF" id="PIRSF000126">
    <property type="entry name" value="11-beta-HSD1"/>
    <property type="match status" value="1"/>
</dbReference>
<proteinExistence type="inferred from homology"/>
<reference evidence="6" key="6">
    <citation type="submission" date="2011-05" db="EMBL/GenBank/DDBJ databases">
        <title>Complete sequence of Collimonas fungivorans Ter331.</title>
        <authorList>
            <person name="Leveau J.H."/>
        </authorList>
    </citation>
    <scope>NUCLEOTIDE SEQUENCE [LARGE SCALE GENOMIC DNA]</scope>
    <source>
        <strain evidence="6">Ter331</strain>
    </source>
</reference>
<sequence>MTLYMMAIMIVMLMFIMNNNFIIYISFQQPKSGLPMTKQAKTTVLITGASGGIGATYAERLAARGHDLVLVARDQARMAALAERLRAETGVSIDIIKADLTEASDLKLVETRLREDARIGLLVNNAGAAAPGGLLDADVELQDRLIRLNITAVTRLAAAVIPRFVAQGEGAIVNIASVVALAPEFPLGVYGATKAYVLTYSQALNAELGARGLYVQAVLPAATRTEIWERSGRDVNALQGVMEVGELVDAALLGFDRREQVTIPSLPDAGQWETFNSARQAMLPNFAQEHAAERYRR</sequence>
<dbReference type="InterPro" id="IPR036291">
    <property type="entry name" value="NAD(P)-bd_dom_sf"/>
</dbReference>
<dbReference type="PRINTS" id="PR00080">
    <property type="entry name" value="SDRFAMILY"/>
</dbReference>
<dbReference type="AlphaFoldDB" id="G0ABW6"/>
<reference evidence="5 6" key="5">
    <citation type="journal article" date="2011" name="ISME J.">
        <title>Dual transcriptional profiling of a bacterial/fungal confrontation: Collimonas fungivorans versus Aspergillus niger.</title>
        <authorList>
            <person name="Mela F."/>
            <person name="Fritsche K."/>
            <person name="de Boer W."/>
            <person name="van Veen J.A."/>
            <person name="de Graaff L.H."/>
            <person name="van den Berg M."/>
            <person name="Leveau J.H."/>
        </authorList>
    </citation>
    <scope>NUCLEOTIDE SEQUENCE [LARGE SCALE GENOMIC DNA]</scope>
    <source>
        <strain evidence="5 6">Ter331</strain>
    </source>
</reference>
<dbReference type="PANTHER" id="PTHR43899">
    <property type="entry name" value="RH59310P"/>
    <property type="match status" value="1"/>
</dbReference>
<dbReference type="InterPro" id="IPR002347">
    <property type="entry name" value="SDR_fam"/>
</dbReference>
<dbReference type="PRINTS" id="PR00081">
    <property type="entry name" value="GDHRDH"/>
</dbReference>
<evidence type="ECO:0000256" key="4">
    <source>
        <dbReference type="SAM" id="Phobius"/>
    </source>
</evidence>
<evidence type="ECO:0000313" key="6">
    <source>
        <dbReference type="Proteomes" id="UP000008392"/>
    </source>
</evidence>
<protein>
    <submittedName>
        <fullName evidence="5">Oxidoreductase, short chain dehydrogenase/reductase family</fullName>
        <ecNumber evidence="5">1.1.1.100</ecNumber>
    </submittedName>
</protein>
<dbReference type="SUPFAM" id="SSF51735">
    <property type="entry name" value="NAD(P)-binding Rossmann-fold domains"/>
    <property type="match status" value="1"/>
</dbReference>
<dbReference type="Pfam" id="PF00106">
    <property type="entry name" value="adh_short"/>
    <property type="match status" value="1"/>
</dbReference>
<keyword evidence="2 5" id="KW-0560">Oxidoreductase</keyword>
<dbReference type="CDD" id="cd05233">
    <property type="entry name" value="SDR_c"/>
    <property type="match status" value="1"/>
</dbReference>
<dbReference type="PANTHER" id="PTHR43899:SF13">
    <property type="entry name" value="RH59310P"/>
    <property type="match status" value="1"/>
</dbReference>
<keyword evidence="4" id="KW-0812">Transmembrane</keyword>
<dbReference type="EC" id="1.1.1.100" evidence="5"/>